<evidence type="ECO:0000313" key="2">
    <source>
        <dbReference type="Proteomes" id="UP000024635"/>
    </source>
</evidence>
<keyword evidence="2" id="KW-1185">Reference proteome</keyword>
<organism evidence="1 2">
    <name type="scientific">Ancylostoma ceylanicum</name>
    <dbReference type="NCBI Taxonomy" id="53326"/>
    <lineage>
        <taxon>Eukaryota</taxon>
        <taxon>Metazoa</taxon>
        <taxon>Ecdysozoa</taxon>
        <taxon>Nematoda</taxon>
        <taxon>Chromadorea</taxon>
        <taxon>Rhabditida</taxon>
        <taxon>Rhabditina</taxon>
        <taxon>Rhabditomorpha</taxon>
        <taxon>Strongyloidea</taxon>
        <taxon>Ancylostomatidae</taxon>
        <taxon>Ancylostomatinae</taxon>
        <taxon>Ancylostoma</taxon>
    </lineage>
</organism>
<protein>
    <submittedName>
        <fullName evidence="1">Uncharacterized protein</fullName>
    </submittedName>
</protein>
<dbReference type="Proteomes" id="UP000024635">
    <property type="component" value="Unassembled WGS sequence"/>
</dbReference>
<name>A0A016S417_9BILA</name>
<comment type="caution">
    <text evidence="1">The sequence shown here is derived from an EMBL/GenBank/DDBJ whole genome shotgun (WGS) entry which is preliminary data.</text>
</comment>
<gene>
    <name evidence="1" type="primary">Acey_s0299.g1792</name>
    <name evidence="1" type="ORF">Y032_0299g1792</name>
</gene>
<sequence>MILFMVILVARRSIIDISMILVVLTFAVDTVPPVERAGLTRIMLAMILASQNDVVNRTRHTLLIHLSSLTLLWSHCSHIERGRAIGGKLVHNRSDAQRLSYPSLCPPPPMTRCSTFLKAAYSTSIPLNSIALNALCIGTGRVAEFMVRPSRYEALVESPSQMDSERERKPFVFRAFSF</sequence>
<accession>A0A016S417</accession>
<proteinExistence type="predicted"/>
<evidence type="ECO:0000313" key="1">
    <source>
        <dbReference type="EMBL" id="EYB85403.1"/>
    </source>
</evidence>
<dbReference type="EMBL" id="JARK01001635">
    <property type="protein sequence ID" value="EYB85403.1"/>
    <property type="molecule type" value="Genomic_DNA"/>
</dbReference>
<dbReference type="AlphaFoldDB" id="A0A016S417"/>
<reference evidence="2" key="1">
    <citation type="journal article" date="2015" name="Nat. Genet.">
        <title>The genome and transcriptome of the zoonotic hookworm Ancylostoma ceylanicum identify infection-specific gene families.</title>
        <authorList>
            <person name="Schwarz E.M."/>
            <person name="Hu Y."/>
            <person name="Antoshechkin I."/>
            <person name="Miller M.M."/>
            <person name="Sternberg P.W."/>
            <person name="Aroian R.V."/>
        </authorList>
    </citation>
    <scope>NUCLEOTIDE SEQUENCE</scope>
    <source>
        <strain evidence="2">HY135</strain>
    </source>
</reference>